<keyword evidence="4" id="KW-0444">Lipid biosynthesis</keyword>
<dbReference type="EC" id="2.4.1.182" evidence="2 10"/>
<dbReference type="GO" id="GO:0008915">
    <property type="term" value="F:lipid-A-disaccharide synthase activity"/>
    <property type="evidence" value="ECO:0007669"/>
    <property type="project" value="UniProtKB-UniRule"/>
</dbReference>
<organism evidence="11 12">
    <name type="scientific">Micavibrio aeruginosavorus</name>
    <dbReference type="NCBI Taxonomy" id="349221"/>
    <lineage>
        <taxon>Bacteria</taxon>
        <taxon>Pseudomonadati</taxon>
        <taxon>Bdellovibrionota</taxon>
        <taxon>Bdellovibrionia</taxon>
        <taxon>Bdellovibrionales</taxon>
        <taxon>Pseudobdellovibrionaceae</taxon>
        <taxon>Micavibrio</taxon>
    </lineage>
</organism>
<comment type="function">
    <text evidence="1">Condensation of UDP-2,3-diacylglucosamine and 2,3-diacylglucosamine-1-phosphate to form lipid A disaccharide, a precursor of lipid A, a phosphorylated glycolipid that anchors the lipopolysaccharide to the outer membrane of the cell.</text>
</comment>
<dbReference type="GO" id="GO:0016020">
    <property type="term" value="C:membrane"/>
    <property type="evidence" value="ECO:0007669"/>
    <property type="project" value="GOC"/>
</dbReference>
<evidence type="ECO:0000256" key="2">
    <source>
        <dbReference type="ARBA" id="ARBA00012687"/>
    </source>
</evidence>
<dbReference type="EMBL" id="QFNK01000173">
    <property type="protein sequence ID" value="PZO84540.1"/>
    <property type="molecule type" value="Genomic_DNA"/>
</dbReference>
<accession>A0A2W4ZQG3</accession>
<keyword evidence="6" id="KW-0328">Glycosyltransferase</keyword>
<keyword evidence="5" id="KW-0441">Lipid A biosynthesis</keyword>
<protein>
    <recommendedName>
        <fullName evidence="3 10">Lipid-A-disaccharide synthase</fullName>
        <ecNumber evidence="2 10">2.4.1.182</ecNumber>
    </recommendedName>
</protein>
<dbReference type="PANTHER" id="PTHR30372">
    <property type="entry name" value="LIPID-A-DISACCHARIDE SYNTHASE"/>
    <property type="match status" value="1"/>
</dbReference>
<name>A0A2W4ZQG3_9BACT</name>
<evidence type="ECO:0000256" key="6">
    <source>
        <dbReference type="ARBA" id="ARBA00022676"/>
    </source>
</evidence>
<keyword evidence="7" id="KW-0808">Transferase</keyword>
<dbReference type="NCBIfam" id="TIGR00215">
    <property type="entry name" value="lpxB"/>
    <property type="match status" value="1"/>
</dbReference>
<evidence type="ECO:0000313" key="12">
    <source>
        <dbReference type="Proteomes" id="UP000249557"/>
    </source>
</evidence>
<evidence type="ECO:0000256" key="7">
    <source>
        <dbReference type="ARBA" id="ARBA00022679"/>
    </source>
</evidence>
<dbReference type="Pfam" id="PF02684">
    <property type="entry name" value="LpxB"/>
    <property type="match status" value="1"/>
</dbReference>
<dbReference type="InterPro" id="IPR003835">
    <property type="entry name" value="Glyco_trans_19"/>
</dbReference>
<reference evidence="11 12" key="1">
    <citation type="submission" date="2017-08" db="EMBL/GenBank/DDBJ databases">
        <title>Infants hospitalized years apart are colonized by the same room-sourced microbial strains.</title>
        <authorList>
            <person name="Brooks B."/>
            <person name="Olm M.R."/>
            <person name="Firek B.A."/>
            <person name="Baker R."/>
            <person name="Thomas B.C."/>
            <person name="Morowitz M.J."/>
            <person name="Banfield J.F."/>
        </authorList>
    </citation>
    <scope>NUCLEOTIDE SEQUENCE [LARGE SCALE GENOMIC DNA]</scope>
    <source>
        <strain evidence="11">S2_018_000_R2_104</strain>
    </source>
</reference>
<gene>
    <name evidence="11" type="primary">lpxB</name>
    <name evidence="11" type="ORF">DI626_08170</name>
</gene>
<sequence length="379" mass="41738">MHICVIAGEPSGDFLGGKLIEALKEMRPDVHISGVGGHHMQAAGMESLFNYQQLAVMGVAEVLPKIPALLARINETVNHILETKPDVVVTIDSPDFGFRVAKAVRKKMATPPKLVHYVAPTVWAWREGRAEKVSRFLDGMICLFDFEPLYFERYGLKSVAVGHPMVEGDAMDSSGARFRDEYGIAQRDVIVGALFGSRRGELKRTGPVIRDALVRMAEQSDVMPQVVAPTLPHLYGSVMDLLRDYPGAIHIVTESAHKYDAFRSMNVALAVSGTVGLELAALEVPHVIGYRMSPLTAMMIRRLVKVKYAHLANIMEDREVVPEFIQENCTADHIAASAMQLLQSSEEQKAAFQDVKFRLGFGQEQSPSKKAAAFLLALV</sequence>
<evidence type="ECO:0000256" key="4">
    <source>
        <dbReference type="ARBA" id="ARBA00022516"/>
    </source>
</evidence>
<keyword evidence="8" id="KW-0443">Lipid metabolism</keyword>
<evidence type="ECO:0000256" key="10">
    <source>
        <dbReference type="NCBIfam" id="TIGR00215"/>
    </source>
</evidence>
<evidence type="ECO:0000256" key="8">
    <source>
        <dbReference type="ARBA" id="ARBA00023098"/>
    </source>
</evidence>
<evidence type="ECO:0000256" key="9">
    <source>
        <dbReference type="ARBA" id="ARBA00048975"/>
    </source>
</evidence>
<dbReference type="SUPFAM" id="SSF53756">
    <property type="entry name" value="UDP-Glycosyltransferase/glycogen phosphorylase"/>
    <property type="match status" value="1"/>
</dbReference>
<evidence type="ECO:0000256" key="5">
    <source>
        <dbReference type="ARBA" id="ARBA00022556"/>
    </source>
</evidence>
<comment type="catalytic activity">
    <reaction evidence="9">
        <text>a lipid X + a UDP-2-N,3-O-bis[(3R)-3-hydroxyacyl]-alpha-D-glucosamine = a lipid A disaccharide + UDP + H(+)</text>
        <dbReference type="Rhea" id="RHEA:67828"/>
        <dbReference type="ChEBI" id="CHEBI:15378"/>
        <dbReference type="ChEBI" id="CHEBI:58223"/>
        <dbReference type="ChEBI" id="CHEBI:137748"/>
        <dbReference type="ChEBI" id="CHEBI:176338"/>
        <dbReference type="ChEBI" id="CHEBI:176343"/>
        <dbReference type="EC" id="2.4.1.182"/>
    </reaction>
</comment>
<dbReference type="AlphaFoldDB" id="A0A2W4ZQG3"/>
<evidence type="ECO:0000256" key="1">
    <source>
        <dbReference type="ARBA" id="ARBA00002056"/>
    </source>
</evidence>
<proteinExistence type="predicted"/>
<dbReference type="Proteomes" id="UP000249557">
    <property type="component" value="Unassembled WGS sequence"/>
</dbReference>
<dbReference type="GO" id="GO:0005543">
    <property type="term" value="F:phospholipid binding"/>
    <property type="evidence" value="ECO:0007669"/>
    <property type="project" value="TreeGrafter"/>
</dbReference>
<dbReference type="PANTHER" id="PTHR30372:SF4">
    <property type="entry name" value="LIPID-A-DISACCHARIDE SYNTHASE, MITOCHONDRIAL-RELATED"/>
    <property type="match status" value="1"/>
</dbReference>
<evidence type="ECO:0000313" key="11">
    <source>
        <dbReference type="EMBL" id="PZO84540.1"/>
    </source>
</evidence>
<evidence type="ECO:0000256" key="3">
    <source>
        <dbReference type="ARBA" id="ARBA00020902"/>
    </source>
</evidence>
<comment type="caution">
    <text evidence="11">The sequence shown here is derived from an EMBL/GenBank/DDBJ whole genome shotgun (WGS) entry which is preliminary data.</text>
</comment>
<dbReference type="GO" id="GO:0009245">
    <property type="term" value="P:lipid A biosynthetic process"/>
    <property type="evidence" value="ECO:0007669"/>
    <property type="project" value="UniProtKB-UniRule"/>
</dbReference>